<name>A0AAD9SGC6_PHOAM</name>
<evidence type="ECO:0000313" key="3">
    <source>
        <dbReference type="EMBL" id="KAK2605561.1"/>
    </source>
</evidence>
<keyword evidence="4" id="KW-1185">Reference proteome</keyword>
<keyword evidence="1" id="KW-0472">Membrane</keyword>
<dbReference type="Proteomes" id="UP001265746">
    <property type="component" value="Unassembled WGS sequence"/>
</dbReference>
<organism evidence="3 4">
    <name type="scientific">Phomopsis amygdali</name>
    <name type="common">Fusicoccum amygdali</name>
    <dbReference type="NCBI Taxonomy" id="1214568"/>
    <lineage>
        <taxon>Eukaryota</taxon>
        <taxon>Fungi</taxon>
        <taxon>Dikarya</taxon>
        <taxon>Ascomycota</taxon>
        <taxon>Pezizomycotina</taxon>
        <taxon>Sordariomycetes</taxon>
        <taxon>Sordariomycetidae</taxon>
        <taxon>Diaporthales</taxon>
        <taxon>Diaporthaceae</taxon>
        <taxon>Diaporthe</taxon>
    </lineage>
</organism>
<protein>
    <recommendedName>
        <fullName evidence="2">DUF7703 domain-containing protein</fullName>
    </recommendedName>
</protein>
<dbReference type="PANTHER" id="PTHR37013">
    <property type="entry name" value="INTEGRAL MEMBRANE PROTEIN (AFU_ORTHOLOGUE AFUA_1G05950)-RELATED"/>
    <property type="match status" value="1"/>
</dbReference>
<gene>
    <name evidence="3" type="ORF">N8I77_008390</name>
</gene>
<keyword evidence="1" id="KW-1133">Transmembrane helix</keyword>
<comment type="caution">
    <text evidence="3">The sequence shown here is derived from an EMBL/GenBank/DDBJ whole genome shotgun (WGS) entry which is preliminary data.</text>
</comment>
<sequence>MATAGETGPILDTVPFSVLMTMSGFIAVACYNSIEQFFLIFRTFRRRSGLYFWSMIAVSFGIPFHVLPNILRFFGTVSNGNLAMSALLSVGWWLMVTGQSVVLYSRLNLVVASRRKLQFVLGLIIIVFVFVQLPTTAFFLACNWPDETIALRFSNTYGKFEKTQLVVLTALETFISSSYVYEASHGLRLLAALKKDHVKAVFRELVALLVLVVSLDMTLIVLQFTNNYLIQATWKPVVYSVKLKVETLVLNNLVNLVQSRSCLCQDFFEEHFTTRNTTRNRNWPRVQERPITYQNVSEKSLARQGPYHATI</sequence>
<feature type="domain" description="DUF7703" evidence="2">
    <location>
        <begin position="19"/>
        <end position="265"/>
    </location>
</feature>
<evidence type="ECO:0000313" key="4">
    <source>
        <dbReference type="Proteomes" id="UP001265746"/>
    </source>
</evidence>
<feature type="transmembrane region" description="Helical" evidence="1">
    <location>
        <begin position="83"/>
        <end position="107"/>
    </location>
</feature>
<feature type="transmembrane region" description="Helical" evidence="1">
    <location>
        <begin position="201"/>
        <end position="222"/>
    </location>
</feature>
<feature type="transmembrane region" description="Helical" evidence="1">
    <location>
        <begin position="50"/>
        <end position="71"/>
    </location>
</feature>
<proteinExistence type="predicted"/>
<feature type="transmembrane region" description="Helical" evidence="1">
    <location>
        <begin position="16"/>
        <end position="38"/>
    </location>
</feature>
<dbReference type="InterPro" id="IPR056120">
    <property type="entry name" value="DUF7703"/>
</dbReference>
<dbReference type="PANTHER" id="PTHR37013:SF4">
    <property type="entry name" value="INTEGRAL MEMBRANE PROTEIN"/>
    <property type="match status" value="1"/>
</dbReference>
<reference evidence="3" key="1">
    <citation type="submission" date="2023-06" db="EMBL/GenBank/DDBJ databases">
        <authorList>
            <person name="Noh H."/>
        </authorList>
    </citation>
    <scope>NUCLEOTIDE SEQUENCE</scope>
    <source>
        <strain evidence="3">DUCC20226</strain>
    </source>
</reference>
<dbReference type="Pfam" id="PF24802">
    <property type="entry name" value="DUF7703"/>
    <property type="match status" value="1"/>
</dbReference>
<accession>A0AAD9SGC6</accession>
<dbReference type="AlphaFoldDB" id="A0AAD9SGC6"/>
<evidence type="ECO:0000256" key="1">
    <source>
        <dbReference type="SAM" id="Phobius"/>
    </source>
</evidence>
<dbReference type="EMBL" id="JAUJFL010000004">
    <property type="protein sequence ID" value="KAK2605561.1"/>
    <property type="molecule type" value="Genomic_DNA"/>
</dbReference>
<evidence type="ECO:0000259" key="2">
    <source>
        <dbReference type="Pfam" id="PF24802"/>
    </source>
</evidence>
<feature type="transmembrane region" description="Helical" evidence="1">
    <location>
        <begin position="119"/>
        <end position="141"/>
    </location>
</feature>
<keyword evidence="1" id="KW-0812">Transmembrane</keyword>